<evidence type="ECO:0000313" key="2">
    <source>
        <dbReference type="EMBL" id="MCS3711605.1"/>
    </source>
</evidence>
<evidence type="ECO:0000256" key="1">
    <source>
        <dbReference type="SAM" id="MobiDB-lite"/>
    </source>
</evidence>
<dbReference type="Proteomes" id="UP001155057">
    <property type="component" value="Unassembled WGS sequence"/>
</dbReference>
<feature type="region of interest" description="Disordered" evidence="1">
    <location>
        <begin position="1"/>
        <end position="28"/>
    </location>
</feature>
<reference evidence="2" key="1">
    <citation type="submission" date="2022-08" db="EMBL/GenBank/DDBJ databases">
        <title>Genomic Encyclopedia of Type Strains, Phase V (KMG-V): Genome sequencing to study the core and pangenomes of soil and plant-associated prokaryotes.</title>
        <authorList>
            <person name="Whitman W."/>
        </authorList>
    </citation>
    <scope>NUCLEOTIDE SEQUENCE</scope>
    <source>
        <strain evidence="2">SP3049</strain>
    </source>
</reference>
<dbReference type="EMBL" id="JANUAE010000015">
    <property type="protein sequence ID" value="MCS3711605.1"/>
    <property type="molecule type" value="Genomic_DNA"/>
</dbReference>
<organism evidence="2 3">
    <name type="scientific">Salinibacter ruber</name>
    <dbReference type="NCBI Taxonomy" id="146919"/>
    <lineage>
        <taxon>Bacteria</taxon>
        <taxon>Pseudomonadati</taxon>
        <taxon>Rhodothermota</taxon>
        <taxon>Rhodothermia</taxon>
        <taxon>Rhodothermales</taxon>
        <taxon>Salinibacteraceae</taxon>
        <taxon>Salinibacter</taxon>
    </lineage>
</organism>
<dbReference type="RefSeq" id="WP_259124457.1">
    <property type="nucleotide sequence ID" value="NZ_JANUAE010000015.1"/>
</dbReference>
<gene>
    <name evidence="2" type="ORF">GGP61_003238</name>
</gene>
<comment type="caution">
    <text evidence="2">The sequence shown here is derived from an EMBL/GenBank/DDBJ whole genome shotgun (WGS) entry which is preliminary data.</text>
</comment>
<protein>
    <submittedName>
        <fullName evidence="2">Uncharacterized protein</fullName>
    </submittedName>
</protein>
<name>A0A9X2QAM7_9BACT</name>
<dbReference type="AlphaFoldDB" id="A0A9X2QAM7"/>
<accession>A0A9X2QAM7</accession>
<sequence length="139" mass="16236">MSDYGYFDTYTEEDKAEESSATEEKDGNGFVQVRRINAEEEAPFDWREVTYPGYFEDATYWSPPKGAEEKKKVGYYFRESVTERLDGFYAYLDEATELDFSKSRVVEAALCLFLREWETKGKGSVSMKWLNFLIEDQGQ</sequence>
<evidence type="ECO:0000313" key="3">
    <source>
        <dbReference type="Proteomes" id="UP001155057"/>
    </source>
</evidence>
<proteinExistence type="predicted"/>